<comment type="caution">
    <text evidence="8">The sequence shown here is derived from an EMBL/GenBank/DDBJ whole genome shotgun (WGS) entry which is preliminary data.</text>
</comment>
<dbReference type="EMBL" id="QTUC01000001">
    <property type="protein sequence ID" value="REF34977.1"/>
    <property type="molecule type" value="Genomic_DNA"/>
</dbReference>
<name>A0A3D9V0D0_THECX</name>
<evidence type="ECO:0000256" key="2">
    <source>
        <dbReference type="ARBA" id="ARBA00007165"/>
    </source>
</evidence>
<dbReference type="InterPro" id="IPR002994">
    <property type="entry name" value="Surf1/Shy1"/>
</dbReference>
<dbReference type="RefSeq" id="WP_170152466.1">
    <property type="nucleotide sequence ID" value="NZ_QTUC01000001.1"/>
</dbReference>
<evidence type="ECO:0000256" key="5">
    <source>
        <dbReference type="ARBA" id="ARBA00023136"/>
    </source>
</evidence>
<dbReference type="InterPro" id="IPR045214">
    <property type="entry name" value="Surf1/Surf4"/>
</dbReference>
<proteinExistence type="inferred from homology"/>
<accession>A0A3D9V0D0</accession>
<dbReference type="GO" id="GO:0005886">
    <property type="term" value="C:plasma membrane"/>
    <property type="evidence" value="ECO:0007669"/>
    <property type="project" value="UniProtKB-SubCell"/>
</dbReference>
<evidence type="ECO:0000256" key="6">
    <source>
        <dbReference type="RuleBase" id="RU363076"/>
    </source>
</evidence>
<dbReference type="PANTHER" id="PTHR23427">
    <property type="entry name" value="SURFEIT LOCUS PROTEIN"/>
    <property type="match status" value="1"/>
</dbReference>
<dbReference type="Pfam" id="PF02104">
    <property type="entry name" value="SURF1"/>
    <property type="match status" value="1"/>
</dbReference>
<evidence type="ECO:0000256" key="4">
    <source>
        <dbReference type="ARBA" id="ARBA00022989"/>
    </source>
</evidence>
<gene>
    <name evidence="8" type="ORF">DFJ64_0346</name>
</gene>
<sequence>MYRFLLRPRWIALVLGVAVLVTVFVQLGDWQLDRRAQRQAHNALVTVNSERPPRPVEQVLAPGRAVQPAQEWTRVLVRGRYDADHQVLVRYRPLDGAPGFHVLTPLVPRNGPAVLVDRGWIPRPGGSEAATAPAPPSGEVTVVGRVRRSEEAPDGQGRPQAGQVRFIDTDQLAADLPYPVVDGYVELVEQRPAAQDTPRPVPPPTLSEGPHLAYGLQWYLFAVIAVVGLGLLIYDEAHGGRLRERLRGPDPHADATPPRDLGESTAPLPRSESGRP</sequence>
<dbReference type="CDD" id="cd06662">
    <property type="entry name" value="SURF1"/>
    <property type="match status" value="1"/>
</dbReference>
<feature type="transmembrane region" description="Helical" evidence="6">
    <location>
        <begin position="216"/>
        <end position="234"/>
    </location>
</feature>
<comment type="caution">
    <text evidence="6">Lacks conserved residue(s) required for the propagation of feature annotation.</text>
</comment>
<keyword evidence="9" id="KW-1185">Reference proteome</keyword>
<keyword evidence="5 6" id="KW-0472">Membrane</keyword>
<comment type="subcellular location">
    <subcellularLocation>
        <location evidence="6">Cell membrane</location>
        <topology evidence="6">Multi-pass membrane protein</topology>
    </subcellularLocation>
    <subcellularLocation>
        <location evidence="1">Membrane</location>
    </subcellularLocation>
</comment>
<keyword evidence="6" id="KW-1003">Cell membrane</keyword>
<evidence type="ECO:0000313" key="9">
    <source>
        <dbReference type="Proteomes" id="UP000256485"/>
    </source>
</evidence>
<dbReference type="Proteomes" id="UP000256485">
    <property type="component" value="Unassembled WGS sequence"/>
</dbReference>
<evidence type="ECO:0000256" key="7">
    <source>
        <dbReference type="SAM" id="MobiDB-lite"/>
    </source>
</evidence>
<dbReference type="PROSITE" id="PS50895">
    <property type="entry name" value="SURF1"/>
    <property type="match status" value="1"/>
</dbReference>
<organism evidence="8 9">
    <name type="scientific">Thermasporomyces composti</name>
    <dbReference type="NCBI Taxonomy" id="696763"/>
    <lineage>
        <taxon>Bacteria</taxon>
        <taxon>Bacillati</taxon>
        <taxon>Actinomycetota</taxon>
        <taxon>Actinomycetes</taxon>
        <taxon>Propionibacteriales</taxon>
        <taxon>Nocardioidaceae</taxon>
        <taxon>Thermasporomyces</taxon>
    </lineage>
</organism>
<evidence type="ECO:0000256" key="3">
    <source>
        <dbReference type="ARBA" id="ARBA00022692"/>
    </source>
</evidence>
<feature type="compositionally biased region" description="Basic and acidic residues" evidence="7">
    <location>
        <begin position="243"/>
        <end position="253"/>
    </location>
</feature>
<feature type="region of interest" description="Disordered" evidence="7">
    <location>
        <begin position="243"/>
        <end position="276"/>
    </location>
</feature>
<evidence type="ECO:0000313" key="8">
    <source>
        <dbReference type="EMBL" id="REF34977.1"/>
    </source>
</evidence>
<comment type="similarity">
    <text evidence="2 6">Belongs to the SURF1 family.</text>
</comment>
<keyword evidence="4 6" id="KW-1133">Transmembrane helix</keyword>
<dbReference type="AlphaFoldDB" id="A0A3D9V0D0"/>
<reference evidence="8 9" key="1">
    <citation type="submission" date="2018-08" db="EMBL/GenBank/DDBJ databases">
        <title>Sequencing the genomes of 1000 actinobacteria strains.</title>
        <authorList>
            <person name="Klenk H.-P."/>
        </authorList>
    </citation>
    <scope>NUCLEOTIDE SEQUENCE [LARGE SCALE GENOMIC DNA]</scope>
    <source>
        <strain evidence="8 9">DSM 22891</strain>
    </source>
</reference>
<keyword evidence="3 6" id="KW-0812">Transmembrane</keyword>
<evidence type="ECO:0000256" key="1">
    <source>
        <dbReference type="ARBA" id="ARBA00004370"/>
    </source>
</evidence>
<dbReference type="PANTHER" id="PTHR23427:SF2">
    <property type="entry name" value="SURFEIT LOCUS PROTEIN 1"/>
    <property type="match status" value="1"/>
</dbReference>
<protein>
    <recommendedName>
        <fullName evidence="6">SURF1-like protein</fullName>
    </recommendedName>
</protein>